<dbReference type="AlphaFoldDB" id="A0A418WZY0"/>
<feature type="region of interest" description="Disordered" evidence="1">
    <location>
        <begin position="106"/>
        <end position="125"/>
    </location>
</feature>
<organism evidence="3 4">
    <name type="scientific">Noviherbaspirillum cavernae</name>
    <dbReference type="NCBI Taxonomy" id="2320862"/>
    <lineage>
        <taxon>Bacteria</taxon>
        <taxon>Pseudomonadati</taxon>
        <taxon>Pseudomonadota</taxon>
        <taxon>Betaproteobacteria</taxon>
        <taxon>Burkholderiales</taxon>
        <taxon>Oxalobacteraceae</taxon>
        <taxon>Noviherbaspirillum</taxon>
    </lineage>
</organism>
<dbReference type="EMBL" id="QYUN01000002">
    <property type="protein sequence ID" value="RJG05741.1"/>
    <property type="molecule type" value="Genomic_DNA"/>
</dbReference>
<proteinExistence type="predicted"/>
<name>A0A418WZY0_9BURK</name>
<gene>
    <name evidence="3" type="ORF">D3870_06655</name>
</gene>
<protein>
    <recommendedName>
        <fullName evidence="5">Copper-binding protein</fullName>
    </recommendedName>
</protein>
<evidence type="ECO:0000313" key="3">
    <source>
        <dbReference type="EMBL" id="RJG05741.1"/>
    </source>
</evidence>
<keyword evidence="4" id="KW-1185">Reference proteome</keyword>
<sequence>MKQKMIAMLLGVSVAAWLPSHAWAAGEPTASAVGEIIQDTVTVQSVDVPNRMVTVQGANGVTHTLHVPPEVQNLPQLKAGDRIRARYSVALAAEILKPGEVSKIRETTESATTAPPGAKPGGMAQRTVKSVITVKAVDPAKHTLTFEGPQAGTRTVTVKDPAMQDKLKQLKPGDNVEVVYREALAIDVQPVKQ</sequence>
<evidence type="ECO:0000313" key="4">
    <source>
        <dbReference type="Proteomes" id="UP000285190"/>
    </source>
</evidence>
<dbReference type="Proteomes" id="UP000285190">
    <property type="component" value="Unassembled WGS sequence"/>
</dbReference>
<evidence type="ECO:0000256" key="2">
    <source>
        <dbReference type="SAM" id="SignalP"/>
    </source>
</evidence>
<dbReference type="RefSeq" id="WP_119737697.1">
    <property type="nucleotide sequence ID" value="NZ_QYUN01000002.1"/>
</dbReference>
<reference evidence="3 4" key="1">
    <citation type="submission" date="2018-09" db="EMBL/GenBank/DDBJ databases">
        <authorList>
            <person name="Zhu H."/>
        </authorList>
    </citation>
    <scope>NUCLEOTIDE SEQUENCE [LARGE SCALE GENOMIC DNA]</scope>
    <source>
        <strain evidence="3 4">K2R10-39</strain>
    </source>
</reference>
<keyword evidence="2" id="KW-0732">Signal</keyword>
<comment type="caution">
    <text evidence="3">The sequence shown here is derived from an EMBL/GenBank/DDBJ whole genome shotgun (WGS) entry which is preliminary data.</text>
</comment>
<accession>A0A418WZY0</accession>
<evidence type="ECO:0008006" key="5">
    <source>
        <dbReference type="Google" id="ProtNLM"/>
    </source>
</evidence>
<feature type="signal peptide" evidence="2">
    <location>
        <begin position="1"/>
        <end position="24"/>
    </location>
</feature>
<feature type="chain" id="PRO_5018973536" description="Copper-binding protein" evidence="2">
    <location>
        <begin position="25"/>
        <end position="193"/>
    </location>
</feature>
<evidence type="ECO:0000256" key="1">
    <source>
        <dbReference type="SAM" id="MobiDB-lite"/>
    </source>
</evidence>
<dbReference type="OrthoDB" id="8684916at2"/>